<dbReference type="Gene3D" id="1.10.630.10">
    <property type="entry name" value="Cytochrome P450"/>
    <property type="match status" value="1"/>
</dbReference>
<comment type="cofactor">
    <cofactor evidence="7">
        <name>heme</name>
        <dbReference type="ChEBI" id="CHEBI:30413"/>
    </cofactor>
</comment>
<dbReference type="GO" id="GO:0004497">
    <property type="term" value="F:monooxygenase activity"/>
    <property type="evidence" value="ECO:0007669"/>
    <property type="project" value="UniProtKB-KW"/>
</dbReference>
<sequence>MLAPLFLTIGLLYIGYACYSLHTLLCKVRPLGIPYFVVPFYRSPFVLVFIFPFMKLLIKAFGLTHPRFFLMAPDWQVRQRYEIYRFIGSDIFFTVSPWKIILHVADPDMAVEILAGKGGDGELCPKPSGGGMVDLFGENVVTAEGEVWRSHRKIAAPVIGKSSLSIVWKEALTQIEQMIQYYDRHEAINTSYRDFRRVTLGVISHAGFSKVMEWVPLTTAIANEKDGEGSYQKCLHVLFENFKWTAIAPSWLLEILPFKALREAGWAVNGFRLFINEWFEEKKAKVELDNKTALKPPKADLMGILITSNNAIWLGNLLTRNAFVQAHPLSLQHLANSLQIFILAGHETTGHTIASAIYLLAMYPEYQVKLQKEIDSILGDSDHRLTSYETHFDAFSSGWIAAILFETLRLFPAVTVTGRQIGPTPRTFPRAGCQRPITLPSGIDFMIQILGLSHNPKYWTQPGKTEAESAISEFRPERWLPKSGDSTMFKPYNGSYIPFSIGTRGCLGKKFAHVEFTAIMIGLFRDMSVEFDSCGGRKTFEGARLECLEQMKKFELKLSLQPTGEMPGIKWVRRRR</sequence>
<dbReference type="AlphaFoldDB" id="A0A2T6ZQC3"/>
<evidence type="ECO:0000256" key="3">
    <source>
        <dbReference type="ARBA" id="ARBA00022723"/>
    </source>
</evidence>
<evidence type="ECO:0000256" key="2">
    <source>
        <dbReference type="ARBA" id="ARBA00022617"/>
    </source>
</evidence>
<evidence type="ECO:0000256" key="5">
    <source>
        <dbReference type="ARBA" id="ARBA00023004"/>
    </source>
</evidence>
<dbReference type="SUPFAM" id="SSF48264">
    <property type="entry name" value="Cytochrome P450"/>
    <property type="match status" value="1"/>
</dbReference>
<dbReference type="InterPro" id="IPR002401">
    <property type="entry name" value="Cyt_P450_E_grp-I"/>
</dbReference>
<dbReference type="EMBL" id="NESQ01000145">
    <property type="protein sequence ID" value="PUU77681.1"/>
    <property type="molecule type" value="Genomic_DNA"/>
</dbReference>
<protein>
    <submittedName>
        <fullName evidence="10">Cytochrome P450</fullName>
    </submittedName>
</protein>
<name>A0A2T6ZQC3_TUBBO</name>
<gene>
    <name evidence="10" type="ORF">B9Z19DRAFT_1085752</name>
</gene>
<dbReference type="OrthoDB" id="1470350at2759"/>
<keyword evidence="9" id="KW-1133">Transmembrane helix</keyword>
<dbReference type="Proteomes" id="UP000244722">
    <property type="component" value="Unassembled WGS sequence"/>
</dbReference>
<proteinExistence type="inferred from homology"/>
<keyword evidence="3 7" id="KW-0479">Metal-binding</keyword>
<comment type="similarity">
    <text evidence="1 8">Belongs to the cytochrome P450 family.</text>
</comment>
<dbReference type="PANTHER" id="PTHR24291">
    <property type="entry name" value="CYTOCHROME P450 FAMILY 4"/>
    <property type="match status" value="1"/>
</dbReference>
<dbReference type="GO" id="GO:0020037">
    <property type="term" value="F:heme binding"/>
    <property type="evidence" value="ECO:0007669"/>
    <property type="project" value="InterPro"/>
</dbReference>
<keyword evidence="9" id="KW-0472">Membrane</keyword>
<comment type="caution">
    <text evidence="10">The sequence shown here is derived from an EMBL/GenBank/DDBJ whole genome shotgun (WGS) entry which is preliminary data.</text>
</comment>
<keyword evidence="11" id="KW-1185">Reference proteome</keyword>
<dbReference type="STRING" id="42251.A0A2T6ZQC3"/>
<evidence type="ECO:0000313" key="11">
    <source>
        <dbReference type="Proteomes" id="UP000244722"/>
    </source>
</evidence>
<dbReference type="GO" id="GO:0016705">
    <property type="term" value="F:oxidoreductase activity, acting on paired donors, with incorporation or reduction of molecular oxygen"/>
    <property type="evidence" value="ECO:0007669"/>
    <property type="project" value="InterPro"/>
</dbReference>
<evidence type="ECO:0000256" key="6">
    <source>
        <dbReference type="ARBA" id="ARBA00023033"/>
    </source>
</evidence>
<evidence type="ECO:0000256" key="4">
    <source>
        <dbReference type="ARBA" id="ARBA00023002"/>
    </source>
</evidence>
<dbReference type="PROSITE" id="PS00086">
    <property type="entry name" value="CYTOCHROME_P450"/>
    <property type="match status" value="1"/>
</dbReference>
<feature type="binding site" description="axial binding residue" evidence="7">
    <location>
        <position position="506"/>
    </location>
    <ligand>
        <name>heme</name>
        <dbReference type="ChEBI" id="CHEBI:30413"/>
    </ligand>
    <ligandPart>
        <name>Fe</name>
        <dbReference type="ChEBI" id="CHEBI:18248"/>
    </ligandPart>
</feature>
<evidence type="ECO:0000256" key="9">
    <source>
        <dbReference type="SAM" id="Phobius"/>
    </source>
</evidence>
<reference evidence="10 11" key="1">
    <citation type="submission" date="2017-04" db="EMBL/GenBank/DDBJ databases">
        <title>Draft genome sequence of Tuber borchii Vittad., a whitish edible truffle.</title>
        <authorList>
            <consortium name="DOE Joint Genome Institute"/>
            <person name="Murat C."/>
            <person name="Kuo A."/>
            <person name="Barry K.W."/>
            <person name="Clum A."/>
            <person name="Dockter R.B."/>
            <person name="Fauchery L."/>
            <person name="Iotti M."/>
            <person name="Kohler A."/>
            <person name="Labutti K."/>
            <person name="Lindquist E.A."/>
            <person name="Lipzen A."/>
            <person name="Ohm R.A."/>
            <person name="Wang M."/>
            <person name="Grigoriev I.V."/>
            <person name="Zambonelli A."/>
            <person name="Martin F.M."/>
        </authorList>
    </citation>
    <scope>NUCLEOTIDE SEQUENCE [LARGE SCALE GENOMIC DNA]</scope>
    <source>
        <strain evidence="10 11">Tbo3840</strain>
    </source>
</reference>
<dbReference type="Pfam" id="PF00067">
    <property type="entry name" value="p450"/>
    <property type="match status" value="1"/>
</dbReference>
<dbReference type="InterPro" id="IPR050196">
    <property type="entry name" value="Cytochrome_P450_Monoox"/>
</dbReference>
<feature type="transmembrane region" description="Helical" evidence="9">
    <location>
        <begin position="41"/>
        <end position="58"/>
    </location>
</feature>
<organism evidence="10 11">
    <name type="scientific">Tuber borchii</name>
    <name type="common">White truffle</name>
    <dbReference type="NCBI Taxonomy" id="42251"/>
    <lineage>
        <taxon>Eukaryota</taxon>
        <taxon>Fungi</taxon>
        <taxon>Dikarya</taxon>
        <taxon>Ascomycota</taxon>
        <taxon>Pezizomycotina</taxon>
        <taxon>Pezizomycetes</taxon>
        <taxon>Pezizales</taxon>
        <taxon>Tuberaceae</taxon>
        <taxon>Tuber</taxon>
    </lineage>
</organism>
<evidence type="ECO:0000313" key="10">
    <source>
        <dbReference type="EMBL" id="PUU77681.1"/>
    </source>
</evidence>
<keyword evidence="6 8" id="KW-0503">Monooxygenase</keyword>
<dbReference type="PRINTS" id="PR00385">
    <property type="entry name" value="P450"/>
</dbReference>
<dbReference type="PRINTS" id="PR00463">
    <property type="entry name" value="EP450I"/>
</dbReference>
<dbReference type="PANTHER" id="PTHR24291:SF50">
    <property type="entry name" value="BIFUNCTIONAL ALBAFLAVENONE MONOOXYGENASE_TERPENE SYNTHASE"/>
    <property type="match status" value="1"/>
</dbReference>
<dbReference type="GO" id="GO:0005506">
    <property type="term" value="F:iron ion binding"/>
    <property type="evidence" value="ECO:0007669"/>
    <property type="project" value="InterPro"/>
</dbReference>
<keyword evidence="2 7" id="KW-0349">Heme</keyword>
<accession>A0A2T6ZQC3</accession>
<dbReference type="InterPro" id="IPR017972">
    <property type="entry name" value="Cyt_P450_CS"/>
</dbReference>
<keyword evidence="4 8" id="KW-0560">Oxidoreductase</keyword>
<dbReference type="InterPro" id="IPR001128">
    <property type="entry name" value="Cyt_P450"/>
</dbReference>
<evidence type="ECO:0000256" key="7">
    <source>
        <dbReference type="PIRSR" id="PIRSR602401-1"/>
    </source>
</evidence>
<keyword evidence="5 7" id="KW-0408">Iron</keyword>
<keyword evidence="9" id="KW-0812">Transmembrane</keyword>
<evidence type="ECO:0000256" key="1">
    <source>
        <dbReference type="ARBA" id="ARBA00010617"/>
    </source>
</evidence>
<dbReference type="InterPro" id="IPR036396">
    <property type="entry name" value="Cyt_P450_sf"/>
</dbReference>
<evidence type="ECO:0000256" key="8">
    <source>
        <dbReference type="RuleBase" id="RU000461"/>
    </source>
</evidence>